<dbReference type="EMBL" id="BQKY01000008">
    <property type="protein sequence ID" value="GJN91271.1"/>
    <property type="molecule type" value="Genomic_DNA"/>
</dbReference>
<proteinExistence type="predicted"/>
<dbReference type="Proteomes" id="UP001342314">
    <property type="component" value="Unassembled WGS sequence"/>
</dbReference>
<accession>A0AAV5GNZ9</accession>
<comment type="caution">
    <text evidence="2">The sequence shown here is derived from an EMBL/GenBank/DDBJ whole genome shotgun (WGS) entry which is preliminary data.</text>
</comment>
<name>A0AAV5GNZ9_9BASI</name>
<evidence type="ECO:0000256" key="1">
    <source>
        <dbReference type="SAM" id="MobiDB-lite"/>
    </source>
</evidence>
<sequence length="87" mass="9689">MNFLKGRHSVHAQPGALPDTHTLRGRVARPNFPATRLLTLLRPRGHAEWPLLVDIVNLGKSGHAIILHQPIALASPHVLIERKLKHN</sequence>
<keyword evidence="3" id="KW-1185">Reference proteome</keyword>
<evidence type="ECO:0000313" key="3">
    <source>
        <dbReference type="Proteomes" id="UP001342314"/>
    </source>
</evidence>
<feature type="region of interest" description="Disordered" evidence="1">
    <location>
        <begin position="1"/>
        <end position="23"/>
    </location>
</feature>
<protein>
    <submittedName>
        <fullName evidence="2">Uncharacterized protein</fullName>
    </submittedName>
</protein>
<evidence type="ECO:0000313" key="2">
    <source>
        <dbReference type="EMBL" id="GJN91271.1"/>
    </source>
</evidence>
<organism evidence="2 3">
    <name type="scientific">Rhodotorula paludigena</name>
    <dbReference type="NCBI Taxonomy" id="86838"/>
    <lineage>
        <taxon>Eukaryota</taxon>
        <taxon>Fungi</taxon>
        <taxon>Dikarya</taxon>
        <taxon>Basidiomycota</taxon>
        <taxon>Pucciniomycotina</taxon>
        <taxon>Microbotryomycetes</taxon>
        <taxon>Sporidiobolales</taxon>
        <taxon>Sporidiobolaceae</taxon>
        <taxon>Rhodotorula</taxon>
    </lineage>
</organism>
<gene>
    <name evidence="2" type="ORF">Rhopal_004290-T1</name>
</gene>
<feature type="compositionally biased region" description="Basic residues" evidence="1">
    <location>
        <begin position="1"/>
        <end position="10"/>
    </location>
</feature>
<dbReference type="AlphaFoldDB" id="A0AAV5GNZ9"/>
<reference evidence="2 3" key="1">
    <citation type="submission" date="2021-12" db="EMBL/GenBank/DDBJ databases">
        <title>High titer production of polyol ester of fatty acids by Rhodotorula paludigena BS15 towards product separation-free biomass refinery.</title>
        <authorList>
            <person name="Mano J."/>
            <person name="Ono H."/>
            <person name="Tanaka T."/>
            <person name="Naito K."/>
            <person name="Sushida H."/>
            <person name="Ike M."/>
            <person name="Tokuyasu K."/>
            <person name="Kitaoka M."/>
        </authorList>
    </citation>
    <scope>NUCLEOTIDE SEQUENCE [LARGE SCALE GENOMIC DNA]</scope>
    <source>
        <strain evidence="2 3">BS15</strain>
    </source>
</reference>